<dbReference type="STRING" id="406100.SAMN04488052_11417"/>
<dbReference type="OrthoDB" id="9783509at2"/>
<dbReference type="InterPro" id="IPR011961">
    <property type="entry name" value="RimM"/>
</dbReference>
<dbReference type="SUPFAM" id="SSF50346">
    <property type="entry name" value="PRC-barrel domain"/>
    <property type="match status" value="1"/>
</dbReference>
<dbReference type="InterPro" id="IPR036976">
    <property type="entry name" value="RimM_N_sf"/>
</dbReference>
<dbReference type="InterPro" id="IPR011033">
    <property type="entry name" value="PRC_barrel-like_sf"/>
</dbReference>
<dbReference type="EMBL" id="FOEG01000014">
    <property type="protein sequence ID" value="SEP17157.1"/>
    <property type="molecule type" value="Genomic_DNA"/>
</dbReference>
<dbReference type="GO" id="GO:0005840">
    <property type="term" value="C:ribosome"/>
    <property type="evidence" value="ECO:0007669"/>
    <property type="project" value="InterPro"/>
</dbReference>
<dbReference type="Pfam" id="PF24986">
    <property type="entry name" value="PRC_RimM"/>
    <property type="match status" value="1"/>
</dbReference>
<name>A0A1H8VPM7_9GAMM</name>
<evidence type="ECO:0000313" key="8">
    <source>
        <dbReference type="EMBL" id="SEP17157.1"/>
    </source>
</evidence>
<reference evidence="8 9" key="1">
    <citation type="submission" date="2016-10" db="EMBL/GenBank/DDBJ databases">
        <authorList>
            <person name="de Groot N.N."/>
        </authorList>
    </citation>
    <scope>NUCLEOTIDE SEQUENCE [LARGE SCALE GENOMIC DNA]</scope>
    <source>
        <strain evidence="8 9">CGMCC 1.6291</strain>
    </source>
</reference>
<evidence type="ECO:0000256" key="3">
    <source>
        <dbReference type="ARBA" id="ARBA00022552"/>
    </source>
</evidence>
<dbReference type="Pfam" id="PF01782">
    <property type="entry name" value="RimM"/>
    <property type="match status" value="1"/>
</dbReference>
<accession>A0A1H8VPM7</accession>
<keyword evidence="2 5" id="KW-0690">Ribosome biogenesis</keyword>
<dbReference type="RefSeq" id="WP_091646318.1">
    <property type="nucleotide sequence ID" value="NZ_FOEG01000014.1"/>
</dbReference>
<evidence type="ECO:0000259" key="6">
    <source>
        <dbReference type="Pfam" id="PF01782"/>
    </source>
</evidence>
<comment type="subunit">
    <text evidence="5">Binds ribosomal protein uS19.</text>
</comment>
<comment type="domain">
    <text evidence="5">The PRC barrel domain binds ribosomal protein uS19.</text>
</comment>
<sequence>MADDDDTRLIVLGRVSGIFGVSGWVRIYSYTDPRENILQYSHWHLPAEGGWRRLRVEEGRRQGKSVVARLEGCDDRDQARALMGSDIALPRAELPPLQEGEYYWFDLQGLRVYNREGVDFGTVSHLMATGANDVLVVRGERERLIPMVLDQFVHRVDLDAGVIEVDWDSDF</sequence>
<dbReference type="NCBIfam" id="TIGR02273">
    <property type="entry name" value="16S_RimM"/>
    <property type="match status" value="1"/>
</dbReference>
<dbReference type="SUPFAM" id="SSF50447">
    <property type="entry name" value="Translation proteins"/>
    <property type="match status" value="1"/>
</dbReference>
<evidence type="ECO:0000313" key="9">
    <source>
        <dbReference type="Proteomes" id="UP000199657"/>
    </source>
</evidence>
<comment type="function">
    <text evidence="5">An accessory protein needed during the final step in the assembly of 30S ribosomal subunit, possibly for assembly of the head region. Essential for efficient processing of 16S rRNA. May be needed both before and after RbfA during the maturation of 16S rRNA. It has affinity for free ribosomal 30S subunits but not for 70S ribosomes.</text>
</comment>
<evidence type="ECO:0000256" key="1">
    <source>
        <dbReference type="ARBA" id="ARBA00022490"/>
    </source>
</evidence>
<dbReference type="PANTHER" id="PTHR33692:SF1">
    <property type="entry name" value="RIBOSOME MATURATION FACTOR RIMM"/>
    <property type="match status" value="1"/>
</dbReference>
<proteinExistence type="inferred from homology"/>
<dbReference type="PANTHER" id="PTHR33692">
    <property type="entry name" value="RIBOSOME MATURATION FACTOR RIMM"/>
    <property type="match status" value="1"/>
</dbReference>
<dbReference type="InterPro" id="IPR009000">
    <property type="entry name" value="Transl_B-barrel_sf"/>
</dbReference>
<dbReference type="InterPro" id="IPR002676">
    <property type="entry name" value="RimM_N"/>
</dbReference>
<comment type="subcellular location">
    <subcellularLocation>
        <location evidence="5">Cytoplasm</location>
    </subcellularLocation>
</comment>
<keyword evidence="4 5" id="KW-0143">Chaperone</keyword>
<protein>
    <recommendedName>
        <fullName evidence="5">Ribosome maturation factor RimM</fullName>
    </recommendedName>
</protein>
<comment type="similarity">
    <text evidence="5">Belongs to the RimM family.</text>
</comment>
<dbReference type="Proteomes" id="UP000199657">
    <property type="component" value="Unassembled WGS sequence"/>
</dbReference>
<organism evidence="8 9">
    <name type="scientific">Aquisalimonas asiatica</name>
    <dbReference type="NCBI Taxonomy" id="406100"/>
    <lineage>
        <taxon>Bacteria</taxon>
        <taxon>Pseudomonadati</taxon>
        <taxon>Pseudomonadota</taxon>
        <taxon>Gammaproteobacteria</taxon>
        <taxon>Chromatiales</taxon>
        <taxon>Ectothiorhodospiraceae</taxon>
        <taxon>Aquisalimonas</taxon>
    </lineage>
</organism>
<dbReference type="AlphaFoldDB" id="A0A1H8VPM7"/>
<dbReference type="GO" id="GO:0042274">
    <property type="term" value="P:ribosomal small subunit biogenesis"/>
    <property type="evidence" value="ECO:0007669"/>
    <property type="project" value="UniProtKB-UniRule"/>
</dbReference>
<evidence type="ECO:0000256" key="4">
    <source>
        <dbReference type="ARBA" id="ARBA00023186"/>
    </source>
</evidence>
<evidence type="ECO:0000259" key="7">
    <source>
        <dbReference type="Pfam" id="PF24986"/>
    </source>
</evidence>
<evidence type="ECO:0000256" key="2">
    <source>
        <dbReference type="ARBA" id="ARBA00022517"/>
    </source>
</evidence>
<feature type="domain" description="RimM N-terminal" evidence="6">
    <location>
        <begin position="12"/>
        <end position="92"/>
    </location>
</feature>
<dbReference type="Gene3D" id="2.40.30.60">
    <property type="entry name" value="RimM"/>
    <property type="match status" value="1"/>
</dbReference>
<dbReference type="GO" id="GO:0005737">
    <property type="term" value="C:cytoplasm"/>
    <property type="evidence" value="ECO:0007669"/>
    <property type="project" value="UniProtKB-SubCell"/>
</dbReference>
<dbReference type="InterPro" id="IPR056792">
    <property type="entry name" value="PRC_RimM"/>
</dbReference>
<dbReference type="Gene3D" id="2.30.30.240">
    <property type="entry name" value="PRC-barrel domain"/>
    <property type="match status" value="1"/>
</dbReference>
<evidence type="ECO:0000256" key="5">
    <source>
        <dbReference type="HAMAP-Rule" id="MF_00014"/>
    </source>
</evidence>
<feature type="domain" description="Ribosome maturation factor RimM PRC barrel" evidence="7">
    <location>
        <begin position="104"/>
        <end position="170"/>
    </location>
</feature>
<keyword evidence="1 5" id="KW-0963">Cytoplasm</keyword>
<dbReference type="HAMAP" id="MF_00014">
    <property type="entry name" value="Ribosome_mat_RimM"/>
    <property type="match status" value="1"/>
</dbReference>
<dbReference type="GO" id="GO:0006364">
    <property type="term" value="P:rRNA processing"/>
    <property type="evidence" value="ECO:0007669"/>
    <property type="project" value="UniProtKB-UniRule"/>
</dbReference>
<keyword evidence="9" id="KW-1185">Reference proteome</keyword>
<keyword evidence="3 5" id="KW-0698">rRNA processing</keyword>
<gene>
    <name evidence="5" type="primary">rimM</name>
    <name evidence="8" type="ORF">SAMN04488052_11417</name>
</gene>
<dbReference type="GO" id="GO:0043022">
    <property type="term" value="F:ribosome binding"/>
    <property type="evidence" value="ECO:0007669"/>
    <property type="project" value="InterPro"/>
</dbReference>